<dbReference type="AlphaFoldDB" id="A0A6A6ID66"/>
<dbReference type="GeneID" id="54575475"/>
<organism evidence="2 3">
    <name type="scientific">Trematosphaeria pertusa</name>
    <dbReference type="NCBI Taxonomy" id="390896"/>
    <lineage>
        <taxon>Eukaryota</taxon>
        <taxon>Fungi</taxon>
        <taxon>Dikarya</taxon>
        <taxon>Ascomycota</taxon>
        <taxon>Pezizomycotina</taxon>
        <taxon>Dothideomycetes</taxon>
        <taxon>Pleosporomycetidae</taxon>
        <taxon>Pleosporales</taxon>
        <taxon>Massarineae</taxon>
        <taxon>Trematosphaeriaceae</taxon>
        <taxon>Trematosphaeria</taxon>
    </lineage>
</organism>
<keyword evidence="3" id="KW-1185">Reference proteome</keyword>
<dbReference type="Proteomes" id="UP000800094">
    <property type="component" value="Unassembled WGS sequence"/>
</dbReference>
<reference evidence="2" key="1">
    <citation type="journal article" date="2020" name="Stud. Mycol.">
        <title>101 Dothideomycetes genomes: a test case for predicting lifestyles and emergence of pathogens.</title>
        <authorList>
            <person name="Haridas S."/>
            <person name="Albert R."/>
            <person name="Binder M."/>
            <person name="Bloem J."/>
            <person name="Labutti K."/>
            <person name="Salamov A."/>
            <person name="Andreopoulos B."/>
            <person name="Baker S."/>
            <person name="Barry K."/>
            <person name="Bills G."/>
            <person name="Bluhm B."/>
            <person name="Cannon C."/>
            <person name="Castanera R."/>
            <person name="Culley D."/>
            <person name="Daum C."/>
            <person name="Ezra D."/>
            <person name="Gonzalez J."/>
            <person name="Henrissat B."/>
            <person name="Kuo A."/>
            <person name="Liang C."/>
            <person name="Lipzen A."/>
            <person name="Lutzoni F."/>
            <person name="Magnuson J."/>
            <person name="Mondo S."/>
            <person name="Nolan M."/>
            <person name="Ohm R."/>
            <person name="Pangilinan J."/>
            <person name="Park H.-J."/>
            <person name="Ramirez L."/>
            <person name="Alfaro M."/>
            <person name="Sun H."/>
            <person name="Tritt A."/>
            <person name="Yoshinaga Y."/>
            <person name="Zwiers L.-H."/>
            <person name="Turgeon B."/>
            <person name="Goodwin S."/>
            <person name="Spatafora J."/>
            <person name="Crous P."/>
            <person name="Grigoriev I."/>
        </authorList>
    </citation>
    <scope>NUCLEOTIDE SEQUENCE</scope>
    <source>
        <strain evidence="2">CBS 122368</strain>
    </source>
</reference>
<dbReference type="RefSeq" id="XP_033683151.1">
    <property type="nucleotide sequence ID" value="XM_033822145.1"/>
</dbReference>
<gene>
    <name evidence="2" type="ORF">BU26DRAFT_327960</name>
</gene>
<protein>
    <submittedName>
        <fullName evidence="2">Uncharacterized protein</fullName>
    </submittedName>
</protein>
<evidence type="ECO:0000313" key="2">
    <source>
        <dbReference type="EMBL" id="KAF2248147.1"/>
    </source>
</evidence>
<name>A0A6A6ID66_9PLEO</name>
<proteinExistence type="predicted"/>
<evidence type="ECO:0000256" key="1">
    <source>
        <dbReference type="SAM" id="MobiDB-lite"/>
    </source>
</evidence>
<dbReference type="EMBL" id="ML987196">
    <property type="protein sequence ID" value="KAF2248147.1"/>
    <property type="molecule type" value="Genomic_DNA"/>
</dbReference>
<feature type="region of interest" description="Disordered" evidence="1">
    <location>
        <begin position="246"/>
        <end position="281"/>
    </location>
</feature>
<sequence length="387" mass="42382">MQSELDFARKKGAGIHGATACTDKKFFVPFQKASISSVWVWAPASERCLSVLGEYERQTHSKLGCPAYNDDELRLSYALRSIFTSTGGSSSRPRLLEPVAEQGHLAAAEERARCVFSVALFGFSRRTWFARSLHLLAVRRVVFRLKRQHFTAASPSFFLHQAPHNSSQQLHHLALLQKQNPHTADSKATIFDPTTPPSITMDPHSPCLVAGIAVAGAAYYLWIHRAQRQRQRQPQAQPSALTLPVAEPAPTQAPPPSTPAKREPQTPQQNEHSATAAAPPKTLEELEREFINFARGIAKDVPGVDKQVQSRLKSWVTQAVHLATDDIVREAKALLKEGAGRDEEGEEGGEGGWIAGSLNGGTVGGVGEAWMEVAEEEQAWFRCVGMA</sequence>
<accession>A0A6A6ID66</accession>
<evidence type="ECO:0000313" key="3">
    <source>
        <dbReference type="Proteomes" id="UP000800094"/>
    </source>
</evidence>